<dbReference type="AlphaFoldDB" id="A0A164N3W4"/>
<name>A0A164N3W4_9AGAM</name>
<evidence type="ECO:0000313" key="2">
    <source>
        <dbReference type="EMBL" id="KZS87325.1"/>
    </source>
</evidence>
<evidence type="ECO:0000256" key="1">
    <source>
        <dbReference type="SAM" id="MobiDB-lite"/>
    </source>
</evidence>
<evidence type="ECO:0000313" key="3">
    <source>
        <dbReference type="Proteomes" id="UP000076722"/>
    </source>
</evidence>
<dbReference type="EMBL" id="KV419452">
    <property type="protein sequence ID" value="KZS87325.1"/>
    <property type="molecule type" value="Genomic_DNA"/>
</dbReference>
<sequence length="243" mass="27491">MEEIEEPEPVATDIALTPKLTGVLRLLQESPSGQPFNSVFLTEQRSCSAMKSSLISMFQHEWEALRERWASGIIWPADKIRGLGLEQPVSLLQVLRVMDYSEQPQLVQENCFEAPLISGQVIARAVLYASNPTVETLRTFCKHLRDSIRFTVKEAVVSPSRRHHSIVDELRIMLLFQNEFYHPNGTDPGSDSDSSQYSDYSGTGPESGEREGPVEDAWYAWRVAQDIQFTFSEEALDRPLFAP</sequence>
<organism evidence="2 3">
    <name type="scientific">Sistotremastrum niveocremeum HHB9708</name>
    <dbReference type="NCBI Taxonomy" id="1314777"/>
    <lineage>
        <taxon>Eukaryota</taxon>
        <taxon>Fungi</taxon>
        <taxon>Dikarya</taxon>
        <taxon>Basidiomycota</taxon>
        <taxon>Agaricomycotina</taxon>
        <taxon>Agaricomycetes</taxon>
        <taxon>Sistotremastrales</taxon>
        <taxon>Sistotremastraceae</taxon>
        <taxon>Sertulicium</taxon>
        <taxon>Sertulicium niveocremeum</taxon>
    </lineage>
</organism>
<feature type="region of interest" description="Disordered" evidence="1">
    <location>
        <begin position="184"/>
        <end position="212"/>
    </location>
</feature>
<keyword evidence="3" id="KW-1185">Reference proteome</keyword>
<proteinExistence type="predicted"/>
<reference evidence="2 3" key="1">
    <citation type="journal article" date="2016" name="Mol. Biol. Evol.">
        <title>Comparative Genomics of Early-Diverging Mushroom-Forming Fungi Provides Insights into the Origins of Lignocellulose Decay Capabilities.</title>
        <authorList>
            <person name="Nagy L.G."/>
            <person name="Riley R."/>
            <person name="Tritt A."/>
            <person name="Adam C."/>
            <person name="Daum C."/>
            <person name="Floudas D."/>
            <person name="Sun H."/>
            <person name="Yadav J.S."/>
            <person name="Pangilinan J."/>
            <person name="Larsson K.H."/>
            <person name="Matsuura K."/>
            <person name="Barry K."/>
            <person name="Labutti K."/>
            <person name="Kuo R."/>
            <person name="Ohm R.A."/>
            <person name="Bhattacharya S.S."/>
            <person name="Shirouzu T."/>
            <person name="Yoshinaga Y."/>
            <person name="Martin F.M."/>
            <person name="Grigoriev I.V."/>
            <person name="Hibbett D.S."/>
        </authorList>
    </citation>
    <scope>NUCLEOTIDE SEQUENCE [LARGE SCALE GENOMIC DNA]</scope>
    <source>
        <strain evidence="2 3">HHB9708</strain>
    </source>
</reference>
<protein>
    <submittedName>
        <fullName evidence="2">Uncharacterized protein</fullName>
    </submittedName>
</protein>
<accession>A0A164N3W4</accession>
<dbReference type="Proteomes" id="UP000076722">
    <property type="component" value="Unassembled WGS sequence"/>
</dbReference>
<feature type="compositionally biased region" description="Low complexity" evidence="1">
    <location>
        <begin position="191"/>
        <end position="201"/>
    </location>
</feature>
<gene>
    <name evidence="2" type="ORF">SISNIDRAFT_491182</name>
</gene>